<dbReference type="AlphaFoldDB" id="A0A966G4Z6"/>
<gene>
    <name evidence="1" type="ORF">GPJ16_24450</name>
</gene>
<accession>A0A966G4Z6</accession>
<organism evidence="1 2">
    <name type="scientific">Microcystis aeruginosa G11-04</name>
    <dbReference type="NCBI Taxonomy" id="2685956"/>
    <lineage>
        <taxon>Bacteria</taxon>
        <taxon>Bacillati</taxon>
        <taxon>Cyanobacteriota</taxon>
        <taxon>Cyanophyceae</taxon>
        <taxon>Oscillatoriophycideae</taxon>
        <taxon>Chroococcales</taxon>
        <taxon>Microcystaceae</taxon>
        <taxon>Microcystis</taxon>
    </lineage>
</organism>
<name>A0A966G4Z6_MICAE</name>
<dbReference type="EMBL" id="JAADAI010000578">
    <property type="protein sequence ID" value="NCS59770.1"/>
    <property type="molecule type" value="Genomic_DNA"/>
</dbReference>
<reference evidence="1" key="1">
    <citation type="journal article" date="2019" name="Mol. Ecol.">
        <title>Genome evolution and host-microbiome shifts correspond with intraspecific niche divergence within harmful algal bloom-forming Microcystis aeruginosa.</title>
        <authorList>
            <person name="Jackrel S.L."/>
            <person name="White J.D."/>
            <person name="Evans J.T."/>
            <person name="Buffin K."/>
            <person name="Hayden K."/>
            <person name="Sarnelle O."/>
            <person name="Denef V.J."/>
        </authorList>
    </citation>
    <scope>NUCLEOTIDE SEQUENCE</scope>
    <source>
        <strain evidence="1">G11-04</strain>
    </source>
</reference>
<protein>
    <submittedName>
        <fullName evidence="1">Uncharacterized protein</fullName>
    </submittedName>
</protein>
<comment type="caution">
    <text evidence="1">The sequence shown here is derived from an EMBL/GenBank/DDBJ whole genome shotgun (WGS) entry which is preliminary data.</text>
</comment>
<proteinExistence type="predicted"/>
<sequence length="79" mass="9293">MTTEEILLETWRTLDESGQEQVLTFMKLLKKTNNLKIDNSYISPQEKAKRWEEWAMSHQKRGFSLPDEALHRDSKLNGA</sequence>
<evidence type="ECO:0000313" key="2">
    <source>
        <dbReference type="Proteomes" id="UP000799330"/>
    </source>
</evidence>
<dbReference type="Proteomes" id="UP000799330">
    <property type="component" value="Unassembled WGS sequence"/>
</dbReference>
<evidence type="ECO:0000313" key="1">
    <source>
        <dbReference type="EMBL" id="NCS59770.1"/>
    </source>
</evidence>